<accession>A0AA97I4Y1</accession>
<dbReference type="Gene3D" id="3.30.460.10">
    <property type="entry name" value="Beta Polymerase, domain 2"/>
    <property type="match status" value="1"/>
</dbReference>
<name>A0AA97I4Y1_9EURY</name>
<dbReference type="GeneID" id="85230452"/>
<organism evidence="2 3">
    <name type="scientific">Methanochimaera problematica</name>
    <dbReference type="NCBI Taxonomy" id="2609417"/>
    <lineage>
        <taxon>Archaea</taxon>
        <taxon>Methanobacteriati</taxon>
        <taxon>Methanobacteriota</taxon>
        <taxon>Stenosarchaea group</taxon>
        <taxon>Methanomicrobia</taxon>
        <taxon>Methanomicrobiales</taxon>
        <taxon>Methanomicrobiaceae</taxon>
        <taxon>Methanochimaera</taxon>
    </lineage>
</organism>
<dbReference type="CDD" id="cd05403">
    <property type="entry name" value="NT_KNTase_like"/>
    <property type="match status" value="1"/>
</dbReference>
<evidence type="ECO:0000259" key="1">
    <source>
        <dbReference type="Pfam" id="PF18765"/>
    </source>
</evidence>
<gene>
    <name evidence="2" type="ORF">F1737_09750</name>
</gene>
<reference evidence="2 3" key="1">
    <citation type="submission" date="2019-09" db="EMBL/GenBank/DDBJ databases">
        <title>The complete genome of Methanoplanus sp. FWC-SCC4.</title>
        <authorList>
            <person name="Chen S.-C."/>
            <person name="Zhou Y.-Z."/>
            <person name="Lai M.-C."/>
        </authorList>
    </citation>
    <scope>NUCLEOTIDE SEQUENCE [LARGE SCALE GENOMIC DNA]</scope>
    <source>
        <strain evidence="2 3">FWC-SCC4</strain>
    </source>
</reference>
<dbReference type="Proteomes" id="UP001301797">
    <property type="component" value="Chromosome"/>
</dbReference>
<dbReference type="PANTHER" id="PTHR43852">
    <property type="entry name" value="NUCLEOTIDYLTRANSFERASE"/>
    <property type="match status" value="1"/>
</dbReference>
<dbReference type="InterPro" id="IPR041633">
    <property type="entry name" value="Polbeta"/>
</dbReference>
<dbReference type="PANTHER" id="PTHR43852:SF3">
    <property type="entry name" value="NUCLEOTIDYLTRANSFERASE"/>
    <property type="match status" value="1"/>
</dbReference>
<proteinExistence type="predicted"/>
<dbReference type="SUPFAM" id="SSF81301">
    <property type="entry name" value="Nucleotidyltransferase"/>
    <property type="match status" value="1"/>
</dbReference>
<evidence type="ECO:0000313" key="2">
    <source>
        <dbReference type="EMBL" id="WOF16949.1"/>
    </source>
</evidence>
<evidence type="ECO:0000313" key="3">
    <source>
        <dbReference type="Proteomes" id="UP001301797"/>
    </source>
</evidence>
<protein>
    <submittedName>
        <fullName evidence="2">Nucleotidyltransferase domain-containing protein</fullName>
    </submittedName>
</protein>
<dbReference type="KEGG" id="mefw:F1737_09750"/>
<dbReference type="AlphaFoldDB" id="A0AA97I4Y1"/>
<dbReference type="EMBL" id="CP043875">
    <property type="protein sequence ID" value="WOF16949.1"/>
    <property type="molecule type" value="Genomic_DNA"/>
</dbReference>
<dbReference type="RefSeq" id="WP_408669656.1">
    <property type="nucleotide sequence ID" value="NZ_CP043875.1"/>
</dbReference>
<keyword evidence="3" id="KW-1185">Reference proteome</keyword>
<dbReference type="InterPro" id="IPR043519">
    <property type="entry name" value="NT_sf"/>
</dbReference>
<feature type="domain" description="Polymerase beta nucleotidyltransferase" evidence="1">
    <location>
        <begin position="1"/>
        <end position="73"/>
    </location>
</feature>
<dbReference type="InterPro" id="IPR052930">
    <property type="entry name" value="TA_antitoxin_MntA"/>
</dbReference>
<dbReference type="Pfam" id="PF18765">
    <property type="entry name" value="Polbeta"/>
    <property type="match status" value="1"/>
</dbReference>
<sequence>MLYGSLARNEMTKNSDIDICISYRGTEKNAGMFRFRVICELSNEKYDIQIFEQLPLYVQIEVLKGKLLYARDESVVYETAEKTIQESEDFKKYYSDYIGLEALS</sequence>